<evidence type="ECO:0000256" key="2">
    <source>
        <dbReference type="ARBA" id="ARBA00022737"/>
    </source>
</evidence>
<accession>A0A3M8DD03</accession>
<dbReference type="SUPFAM" id="SSF51126">
    <property type="entry name" value="Pectin lyase-like"/>
    <property type="match status" value="1"/>
</dbReference>
<dbReference type="PANTHER" id="PTHR22990">
    <property type="entry name" value="F-BOX ONLY PROTEIN"/>
    <property type="match status" value="1"/>
</dbReference>
<dbReference type="InterPro" id="IPR006626">
    <property type="entry name" value="PbH1"/>
</dbReference>
<keyword evidence="4" id="KW-0472">Membrane</keyword>
<dbReference type="SMART" id="SM00722">
    <property type="entry name" value="CASH"/>
    <property type="match status" value="1"/>
</dbReference>
<name>A0A3M8DD03_9BACL</name>
<dbReference type="InterPro" id="IPR022441">
    <property type="entry name" value="Para_beta_helix_rpt-2"/>
</dbReference>
<sequence>MRVGRIMAVLLILFCCSMNAAAAKESLQSMIDRAEAGSMIVLPDGAYEGPLLVGKPLTIKGTSNTLIVGGGKGPVITIEGSGVTLDGFSVEQPDGTDRSVAIAVKGTHHLLRSLSIRTAGGGVGLVDAVENKLESLQISGQKQAGKSLHNGNGIDLFASHRNRIVQCTIQDLQDGVYVEKSDGNELIGNTVSGCRYGLHAMYAKASVLVSNTLHHNTTGAMVMEAQATRIEDNTFVDQQKHVFSQGLLLYAANGGTVVGNRFERNRVGAYLERSKDNDLHSNRFAANFIGMQVRQSADNAVVQNDFIGNVVHAQATESEGNRLQHNYWDDHQGVEGADHKTSSLPYEIDPFFLTVIKAHPGYQLMFQSPGMNLLGQLLKADSSMLLVDAAPALGPQSAGRGSGVEAGWPIGMLAGMLLVGSITIFVRGRKS</sequence>
<proteinExistence type="predicted"/>
<dbReference type="OrthoDB" id="159063at2"/>
<feature type="signal peptide" evidence="5">
    <location>
        <begin position="1"/>
        <end position="22"/>
    </location>
</feature>
<protein>
    <recommendedName>
        <fullName evidence="6">Carbohydrate-binding/sugar hydrolysis domain-containing protein</fullName>
    </recommendedName>
</protein>
<comment type="caution">
    <text evidence="7">The sequence shown here is derived from an EMBL/GenBank/DDBJ whole genome shotgun (WGS) entry which is preliminary data.</text>
</comment>
<reference evidence="7 8" key="1">
    <citation type="submission" date="2018-10" db="EMBL/GenBank/DDBJ databases">
        <title>Phylogenomics of Brevibacillus.</title>
        <authorList>
            <person name="Dunlap C."/>
        </authorList>
    </citation>
    <scope>NUCLEOTIDE SEQUENCE [LARGE SCALE GENOMIC DNA]</scope>
    <source>
        <strain evidence="7 8">JCM 15716</strain>
    </source>
</reference>
<gene>
    <name evidence="7" type="ORF">EDM56_17950</name>
</gene>
<keyword evidence="2" id="KW-0677">Repeat</keyword>
<feature type="domain" description="Carbohydrate-binding/sugar hydrolysis" evidence="6">
    <location>
        <begin position="34"/>
        <end position="201"/>
    </location>
</feature>
<dbReference type="NCBIfam" id="TIGR03804">
    <property type="entry name" value="para_beta_helix"/>
    <property type="match status" value="3"/>
</dbReference>
<evidence type="ECO:0000313" key="7">
    <source>
        <dbReference type="EMBL" id="RNB85883.1"/>
    </source>
</evidence>
<dbReference type="InterPro" id="IPR006633">
    <property type="entry name" value="Carb-bd_sugar_hydrolysis-dom"/>
</dbReference>
<keyword evidence="3" id="KW-0833">Ubl conjugation pathway</keyword>
<dbReference type="EMBL" id="RHHQ01000013">
    <property type="protein sequence ID" value="RNB85883.1"/>
    <property type="molecule type" value="Genomic_DNA"/>
</dbReference>
<feature type="transmembrane region" description="Helical" evidence="4">
    <location>
        <begin position="406"/>
        <end position="426"/>
    </location>
</feature>
<feature type="chain" id="PRO_5017993007" description="Carbohydrate-binding/sugar hydrolysis domain-containing protein" evidence="5">
    <location>
        <begin position="23"/>
        <end position="431"/>
    </location>
</feature>
<evidence type="ECO:0000313" key="8">
    <source>
        <dbReference type="Proteomes" id="UP000271031"/>
    </source>
</evidence>
<dbReference type="RefSeq" id="WP_122919295.1">
    <property type="nucleotide sequence ID" value="NZ_RHHQ01000013.1"/>
</dbReference>
<dbReference type="InterPro" id="IPR012334">
    <property type="entry name" value="Pectin_lyas_fold"/>
</dbReference>
<dbReference type="Proteomes" id="UP000271031">
    <property type="component" value="Unassembled WGS sequence"/>
</dbReference>
<dbReference type="InterPro" id="IPR007742">
    <property type="entry name" value="NosD_dom"/>
</dbReference>
<dbReference type="Pfam" id="PF05048">
    <property type="entry name" value="NosD"/>
    <property type="match status" value="1"/>
</dbReference>
<evidence type="ECO:0000256" key="1">
    <source>
        <dbReference type="ARBA" id="ARBA00004906"/>
    </source>
</evidence>
<evidence type="ECO:0000256" key="3">
    <source>
        <dbReference type="ARBA" id="ARBA00022786"/>
    </source>
</evidence>
<keyword evidence="4" id="KW-1133">Transmembrane helix</keyword>
<organism evidence="7 8">
    <name type="scientific">Brevibacillus fluminis</name>
    <dbReference type="NCBI Taxonomy" id="511487"/>
    <lineage>
        <taxon>Bacteria</taxon>
        <taxon>Bacillati</taxon>
        <taxon>Bacillota</taxon>
        <taxon>Bacilli</taxon>
        <taxon>Bacillales</taxon>
        <taxon>Paenibacillaceae</taxon>
        <taxon>Brevibacillus</taxon>
    </lineage>
</organism>
<dbReference type="PANTHER" id="PTHR22990:SF15">
    <property type="entry name" value="F-BOX ONLY PROTEIN 10"/>
    <property type="match status" value="1"/>
</dbReference>
<keyword evidence="4" id="KW-0812">Transmembrane</keyword>
<dbReference type="InterPro" id="IPR011050">
    <property type="entry name" value="Pectin_lyase_fold/virulence"/>
</dbReference>
<evidence type="ECO:0000256" key="5">
    <source>
        <dbReference type="SAM" id="SignalP"/>
    </source>
</evidence>
<evidence type="ECO:0000259" key="6">
    <source>
        <dbReference type="SMART" id="SM00722"/>
    </source>
</evidence>
<dbReference type="SMART" id="SM00710">
    <property type="entry name" value="PbH1"/>
    <property type="match status" value="7"/>
</dbReference>
<evidence type="ECO:0000256" key="4">
    <source>
        <dbReference type="SAM" id="Phobius"/>
    </source>
</evidence>
<keyword evidence="5" id="KW-0732">Signal</keyword>
<dbReference type="AlphaFoldDB" id="A0A3M8DD03"/>
<comment type="pathway">
    <text evidence="1">Protein modification; protein ubiquitination.</text>
</comment>
<dbReference type="InterPro" id="IPR051550">
    <property type="entry name" value="SCF-Subunits/Alg-Epimerases"/>
</dbReference>
<dbReference type="Gene3D" id="2.160.20.10">
    <property type="entry name" value="Single-stranded right-handed beta-helix, Pectin lyase-like"/>
    <property type="match status" value="1"/>
</dbReference>
<keyword evidence="8" id="KW-1185">Reference proteome</keyword>